<dbReference type="EMBL" id="JALLPJ020000824">
    <property type="protein sequence ID" value="KAL3781998.1"/>
    <property type="molecule type" value="Genomic_DNA"/>
</dbReference>
<evidence type="ECO:0000313" key="1">
    <source>
        <dbReference type="EMBL" id="KAL3781998.1"/>
    </source>
</evidence>
<proteinExistence type="predicted"/>
<dbReference type="AlphaFoldDB" id="A0ABD3P3I4"/>
<evidence type="ECO:0000313" key="2">
    <source>
        <dbReference type="Proteomes" id="UP001530400"/>
    </source>
</evidence>
<sequence>MKSCIKAAAIILSQLGSLPRIEAALKIGDVVCITGYVSNESGLQVIGDLLGYRSDDTGTVRSDSSECQATVMGTVSDLGDGSNSPMLSNYEMMSADTSCDQAMTALQASSAVSTDRKLQVGGEVCVAHSRIAYFFCNYCRFIMDHFCIERGTLLDNPSIVTLESPEEHSFHCLLDVQVCYESGFQVLGVKNEGSGLHELCYRLDDSDAVIAAGRASGQDGYCSTCRLQIMVTRQLFVGLFLT</sequence>
<dbReference type="Proteomes" id="UP001530400">
    <property type="component" value="Unassembled WGS sequence"/>
</dbReference>
<gene>
    <name evidence="1" type="ORF">ACHAWO_013663</name>
</gene>
<organism evidence="1 2">
    <name type="scientific">Cyclotella atomus</name>
    <dbReference type="NCBI Taxonomy" id="382360"/>
    <lineage>
        <taxon>Eukaryota</taxon>
        <taxon>Sar</taxon>
        <taxon>Stramenopiles</taxon>
        <taxon>Ochrophyta</taxon>
        <taxon>Bacillariophyta</taxon>
        <taxon>Coscinodiscophyceae</taxon>
        <taxon>Thalassiosirophycidae</taxon>
        <taxon>Stephanodiscales</taxon>
        <taxon>Stephanodiscaceae</taxon>
        <taxon>Cyclotella</taxon>
    </lineage>
</organism>
<protein>
    <submittedName>
        <fullName evidence="1">Uncharacterized protein</fullName>
    </submittedName>
</protein>
<reference evidence="1 2" key="1">
    <citation type="submission" date="2024-10" db="EMBL/GenBank/DDBJ databases">
        <title>Updated reference genomes for cyclostephanoid diatoms.</title>
        <authorList>
            <person name="Roberts W.R."/>
            <person name="Alverson A.J."/>
        </authorList>
    </citation>
    <scope>NUCLEOTIDE SEQUENCE [LARGE SCALE GENOMIC DNA]</scope>
    <source>
        <strain evidence="1 2">AJA010-31</strain>
    </source>
</reference>
<keyword evidence="2" id="KW-1185">Reference proteome</keyword>
<comment type="caution">
    <text evidence="1">The sequence shown here is derived from an EMBL/GenBank/DDBJ whole genome shotgun (WGS) entry which is preliminary data.</text>
</comment>
<accession>A0ABD3P3I4</accession>
<name>A0ABD3P3I4_9STRA</name>